<proteinExistence type="predicted"/>
<dbReference type="InterPro" id="IPR044876">
    <property type="entry name" value="HRDC_dom_sf"/>
</dbReference>
<dbReference type="Proteomes" id="UP000217065">
    <property type="component" value="Unassembled WGS sequence"/>
</dbReference>
<protein>
    <recommendedName>
        <fullName evidence="5">HRDC domain-containing protein</fullName>
    </recommendedName>
</protein>
<organism evidence="3 4">
    <name type="scientific">Tetzosporium hominis</name>
    <dbReference type="NCBI Taxonomy" id="2020506"/>
    <lineage>
        <taxon>Bacteria</taxon>
        <taxon>Bacillati</taxon>
        <taxon>Bacillota</taxon>
        <taxon>Bacilli</taxon>
        <taxon>Bacillales</taxon>
        <taxon>Caryophanaceae</taxon>
        <taxon>Tetzosporium</taxon>
    </lineage>
</organism>
<evidence type="ECO:0000259" key="2">
    <source>
        <dbReference type="PROSITE" id="PS50967"/>
    </source>
</evidence>
<evidence type="ECO:0000313" key="4">
    <source>
        <dbReference type="Proteomes" id="UP000217065"/>
    </source>
</evidence>
<dbReference type="RefSeq" id="WP_094942457.1">
    <property type="nucleotide sequence ID" value="NZ_NOKQ01000196.1"/>
</dbReference>
<dbReference type="AlphaFoldDB" id="A0A264W4C5"/>
<dbReference type="SMART" id="SM00341">
    <property type="entry name" value="HRDC"/>
    <property type="match status" value="1"/>
</dbReference>
<feature type="domain" description="NERD" evidence="1">
    <location>
        <begin position="85"/>
        <end position="204"/>
    </location>
</feature>
<dbReference type="Pfam" id="PF00570">
    <property type="entry name" value="HRDC"/>
    <property type="match status" value="1"/>
</dbReference>
<accession>A0A264W4C5</accession>
<evidence type="ECO:0008006" key="5">
    <source>
        <dbReference type="Google" id="ProtNLM"/>
    </source>
</evidence>
<dbReference type="InterPro" id="IPR002121">
    <property type="entry name" value="HRDC_dom"/>
</dbReference>
<evidence type="ECO:0000313" key="3">
    <source>
        <dbReference type="EMBL" id="OZS78436.1"/>
    </source>
</evidence>
<dbReference type="GO" id="GO:0003676">
    <property type="term" value="F:nucleic acid binding"/>
    <property type="evidence" value="ECO:0007669"/>
    <property type="project" value="InterPro"/>
</dbReference>
<dbReference type="EMBL" id="NOKQ01000196">
    <property type="protein sequence ID" value="OZS78436.1"/>
    <property type="molecule type" value="Genomic_DNA"/>
</dbReference>
<dbReference type="PROSITE" id="PS50965">
    <property type="entry name" value="NERD"/>
    <property type="match status" value="1"/>
</dbReference>
<dbReference type="GO" id="GO:0000166">
    <property type="term" value="F:nucleotide binding"/>
    <property type="evidence" value="ECO:0007669"/>
    <property type="project" value="InterPro"/>
</dbReference>
<dbReference type="Pfam" id="PF08378">
    <property type="entry name" value="NERD"/>
    <property type="match status" value="1"/>
</dbReference>
<evidence type="ECO:0000259" key="1">
    <source>
        <dbReference type="PROSITE" id="PS50965"/>
    </source>
</evidence>
<gene>
    <name evidence="3" type="ORF">CF394_06665</name>
</gene>
<keyword evidence="4" id="KW-1185">Reference proteome</keyword>
<dbReference type="InterPro" id="IPR010997">
    <property type="entry name" value="HRDC-like_sf"/>
</dbReference>
<dbReference type="PROSITE" id="PS50967">
    <property type="entry name" value="HRDC"/>
    <property type="match status" value="1"/>
</dbReference>
<name>A0A264W4C5_9BACL</name>
<feature type="domain" description="HRDC" evidence="2">
    <location>
        <begin position="286"/>
        <end position="366"/>
    </location>
</feature>
<sequence>MKSLCDNHMQTGILKLVITESGSIMSFFKNAYLALTDKWELKEPKLYFASKDTPSLLAELTQLASSDDPSIDQKKVEEHRKLFTIGDSGEKSVLFELEHSLLPLVILHDVPIAYKGLKAQLDFVILTRKFILVLEVKKLFGNIHITDKGEFQRVITRNNRIISKEGMYSPINQVERHVAILEKLLKETELIQSTPIYHAVTFANPKTIIDIAKKAPADIQQNVIRHDQIKQYLKAKLSLNSPVNLPDQKIYMIADKILEYRKSHVFDPTVYRLQDVAPQQQEPVQLKSREDQRTSLTAFRLHYSRQTNRKAYHIFNNQTLDSLLEMQPRDTDQLLEVPGLGPKKIEEFGQTLLDLLHGKETFYENQ</sequence>
<comment type="caution">
    <text evidence="3">The sequence shown here is derived from an EMBL/GenBank/DDBJ whole genome shotgun (WGS) entry which is preliminary data.</text>
</comment>
<dbReference type="InterPro" id="IPR011528">
    <property type="entry name" value="NERD"/>
</dbReference>
<reference evidence="3 4" key="1">
    <citation type="submission" date="2017-07" db="EMBL/GenBank/DDBJ databases">
        <title>Tetzosporium hominis gen.nov. sp.nov.</title>
        <authorList>
            <person name="Tetz G."/>
            <person name="Tetz V."/>
        </authorList>
    </citation>
    <scope>NUCLEOTIDE SEQUENCE [LARGE SCALE GENOMIC DNA]</scope>
    <source>
        <strain evidence="3 4">VT-49</strain>
    </source>
</reference>
<dbReference type="SUPFAM" id="SSF47819">
    <property type="entry name" value="HRDC-like"/>
    <property type="match status" value="1"/>
</dbReference>
<dbReference type="Gene3D" id="1.10.150.80">
    <property type="entry name" value="HRDC domain"/>
    <property type="match status" value="1"/>
</dbReference>
<dbReference type="OrthoDB" id="9776650at2"/>